<accession>A0A8J4PZ27</accession>
<proteinExistence type="inferred from homology"/>
<comment type="similarity">
    <text evidence="1">Belongs to the PSMG1 family.</text>
</comment>
<dbReference type="OrthoDB" id="17536at2759"/>
<keyword evidence="5" id="KW-1185">Reference proteome</keyword>
<evidence type="ECO:0000313" key="4">
    <source>
        <dbReference type="EMBL" id="KAF2075637.1"/>
    </source>
</evidence>
<dbReference type="AlphaFoldDB" id="A0A8J4PZ27"/>
<evidence type="ECO:0000256" key="3">
    <source>
        <dbReference type="ARBA" id="ARBA00023186"/>
    </source>
</evidence>
<sequence length="268" mass="30971">MFGFEIQPASSRNWEIEEEEEELTEFEPLPSPVIKFNLSINENDLVQKNLVISTKDIGSLFIQSTFNVGQPNYQIEEIGEITIQDIVPLKPNSKTSILNNNKCIIYRHKEDSSYIFVVCQYDVPADRAVQFSELVLEHIKNPKQVIILDKLLNSHFISQNYEYPLPPFVRALYTSSFKNSYSLVPLESPNIIQNVTASFLTLCEIRNISACSILSFYESYVNIESIQSYESIFKSIFPELKITHTNIKDHYQTVLNQINYRDDKGIYC</sequence>
<name>A0A8J4PZ27_9MYCE</name>
<protein>
    <recommendedName>
        <fullName evidence="2">Proteasome assembly chaperone 1</fullName>
    </recommendedName>
</protein>
<reference evidence="4" key="1">
    <citation type="submission" date="2020-01" db="EMBL/GenBank/DDBJ databases">
        <title>Development of genomics and gene disruption for Polysphondylium violaceum indicates a role for the polyketide synthase stlB in stalk morphogenesis.</title>
        <authorList>
            <person name="Narita B."/>
            <person name="Kawabe Y."/>
            <person name="Kin K."/>
            <person name="Saito T."/>
            <person name="Gibbs R."/>
            <person name="Kuspa A."/>
            <person name="Muzny D."/>
            <person name="Queller D."/>
            <person name="Richards S."/>
            <person name="Strassman J."/>
            <person name="Sucgang R."/>
            <person name="Worley K."/>
            <person name="Schaap P."/>
        </authorList>
    </citation>
    <scope>NUCLEOTIDE SEQUENCE</scope>
    <source>
        <strain evidence="4">QSvi11</strain>
    </source>
</reference>
<dbReference type="Proteomes" id="UP000695562">
    <property type="component" value="Unassembled WGS sequence"/>
</dbReference>
<gene>
    <name evidence="4" type="ORF">CYY_003060</name>
</gene>
<dbReference type="PANTHER" id="PTHR15069:SF1">
    <property type="entry name" value="PROTEASOME ASSEMBLY CHAPERONE 1"/>
    <property type="match status" value="1"/>
</dbReference>
<comment type="caution">
    <text evidence="4">The sequence shown here is derived from an EMBL/GenBank/DDBJ whole genome shotgun (WGS) entry which is preliminary data.</text>
</comment>
<dbReference type="GO" id="GO:0080129">
    <property type="term" value="P:proteasome core complex assembly"/>
    <property type="evidence" value="ECO:0007669"/>
    <property type="project" value="TreeGrafter"/>
</dbReference>
<dbReference type="EMBL" id="AJWJ01000091">
    <property type="protein sequence ID" value="KAF2075637.1"/>
    <property type="molecule type" value="Genomic_DNA"/>
</dbReference>
<dbReference type="GO" id="GO:0005783">
    <property type="term" value="C:endoplasmic reticulum"/>
    <property type="evidence" value="ECO:0007669"/>
    <property type="project" value="InterPro"/>
</dbReference>
<evidence type="ECO:0000313" key="5">
    <source>
        <dbReference type="Proteomes" id="UP000695562"/>
    </source>
</evidence>
<dbReference type="Pfam" id="PF16094">
    <property type="entry name" value="PAC1"/>
    <property type="match status" value="1"/>
</dbReference>
<dbReference type="Gene3D" id="3.40.50.10900">
    <property type="entry name" value="PAC-like subunit"/>
    <property type="match status" value="1"/>
</dbReference>
<organism evidence="4 5">
    <name type="scientific">Polysphondylium violaceum</name>
    <dbReference type="NCBI Taxonomy" id="133409"/>
    <lineage>
        <taxon>Eukaryota</taxon>
        <taxon>Amoebozoa</taxon>
        <taxon>Evosea</taxon>
        <taxon>Eumycetozoa</taxon>
        <taxon>Dictyostelia</taxon>
        <taxon>Dictyosteliales</taxon>
        <taxon>Dictyosteliaceae</taxon>
        <taxon>Polysphondylium</taxon>
    </lineage>
</organism>
<dbReference type="InterPro" id="IPR038389">
    <property type="entry name" value="PSMG2_sf"/>
</dbReference>
<dbReference type="PANTHER" id="PTHR15069">
    <property type="entry name" value="PROTEASOME ASSEMBLY CHAPERONE 1"/>
    <property type="match status" value="1"/>
</dbReference>
<evidence type="ECO:0000256" key="2">
    <source>
        <dbReference type="ARBA" id="ARBA00019180"/>
    </source>
</evidence>
<dbReference type="GO" id="GO:0070628">
    <property type="term" value="F:proteasome binding"/>
    <property type="evidence" value="ECO:0007669"/>
    <property type="project" value="TreeGrafter"/>
</dbReference>
<evidence type="ECO:0000256" key="1">
    <source>
        <dbReference type="ARBA" id="ARBA00005261"/>
    </source>
</evidence>
<keyword evidence="3" id="KW-0143">Chaperone</keyword>
<dbReference type="InterPro" id="IPR016565">
    <property type="entry name" value="Proteasome_assmbl_chp_1"/>
</dbReference>